<protein>
    <recommendedName>
        <fullName evidence="3">HTH tetR-type domain-containing protein</fullName>
    </recommendedName>
</protein>
<dbReference type="EMBL" id="CP013244">
    <property type="protein sequence ID" value="ANP47147.1"/>
    <property type="molecule type" value="Genomic_DNA"/>
</dbReference>
<feature type="DNA-binding region" description="H-T-H motif" evidence="2">
    <location>
        <begin position="41"/>
        <end position="60"/>
    </location>
</feature>
<dbReference type="PANTHER" id="PTHR43479:SF11">
    <property type="entry name" value="ACREF_ENVCD OPERON REPRESSOR-RELATED"/>
    <property type="match status" value="1"/>
</dbReference>
<sequence>MSETADIEPIGKREKTKVANRQAILVAARAVFAELGYEAATVRDIIRGTDLASGTFYNYFKSKEEVFDALADDGARRFRPILRMARENAESFEDYLHSAFVAYLHFIVQDNQLEGRPIQERRPHIIRMDTPEMVAVYQEVRQSLEDAIAHGDAPRVDADYLACACIGIAQEVGSAMLRRSPQDIDAAANFVTGLLLKGLEGAAQKT</sequence>
<accession>A0A1B1AKS0</accession>
<organism evidence="4 5">
    <name type="scientific">Candidatus Viadribacter manganicus</name>
    <dbReference type="NCBI Taxonomy" id="1759059"/>
    <lineage>
        <taxon>Bacteria</taxon>
        <taxon>Pseudomonadati</taxon>
        <taxon>Pseudomonadota</taxon>
        <taxon>Alphaproteobacteria</taxon>
        <taxon>Hyphomonadales</taxon>
        <taxon>Hyphomonadaceae</taxon>
        <taxon>Candidatus Viadribacter</taxon>
    </lineage>
</organism>
<dbReference type="AlphaFoldDB" id="A0A1B1AKS0"/>
<dbReference type="InterPro" id="IPR009057">
    <property type="entry name" value="Homeodomain-like_sf"/>
</dbReference>
<dbReference type="InParanoid" id="A0A1B1AKS0"/>
<dbReference type="GO" id="GO:0003677">
    <property type="term" value="F:DNA binding"/>
    <property type="evidence" value="ECO:0007669"/>
    <property type="project" value="UniProtKB-UniRule"/>
</dbReference>
<dbReference type="InterPro" id="IPR001647">
    <property type="entry name" value="HTH_TetR"/>
</dbReference>
<dbReference type="PROSITE" id="PS50977">
    <property type="entry name" value="HTH_TETR_2"/>
    <property type="match status" value="1"/>
</dbReference>
<dbReference type="InterPro" id="IPR023772">
    <property type="entry name" value="DNA-bd_HTH_TetR-type_CS"/>
</dbReference>
<evidence type="ECO:0000259" key="3">
    <source>
        <dbReference type="PROSITE" id="PS50977"/>
    </source>
</evidence>
<dbReference type="Pfam" id="PF00440">
    <property type="entry name" value="TetR_N"/>
    <property type="match status" value="1"/>
</dbReference>
<dbReference type="InterPro" id="IPR036271">
    <property type="entry name" value="Tet_transcr_reg_TetR-rel_C_sf"/>
</dbReference>
<evidence type="ECO:0000313" key="4">
    <source>
        <dbReference type="EMBL" id="ANP47147.1"/>
    </source>
</evidence>
<keyword evidence="5" id="KW-1185">Reference proteome</keyword>
<dbReference type="Gene3D" id="1.10.357.10">
    <property type="entry name" value="Tetracycline Repressor, domain 2"/>
    <property type="match status" value="1"/>
</dbReference>
<proteinExistence type="predicted"/>
<feature type="domain" description="HTH tetR-type" evidence="3">
    <location>
        <begin position="18"/>
        <end position="78"/>
    </location>
</feature>
<keyword evidence="1 2" id="KW-0238">DNA-binding</keyword>
<dbReference type="PRINTS" id="PR00455">
    <property type="entry name" value="HTHTETR"/>
</dbReference>
<dbReference type="PANTHER" id="PTHR43479">
    <property type="entry name" value="ACREF/ENVCD OPERON REPRESSOR-RELATED"/>
    <property type="match status" value="1"/>
</dbReference>
<name>A0A1B1AKS0_9PROT</name>
<dbReference type="OrthoDB" id="7185252at2"/>
<evidence type="ECO:0000313" key="5">
    <source>
        <dbReference type="Proteomes" id="UP000092498"/>
    </source>
</evidence>
<dbReference type="Proteomes" id="UP000092498">
    <property type="component" value="Chromosome"/>
</dbReference>
<dbReference type="KEGG" id="cbot:ATE48_15100"/>
<dbReference type="PROSITE" id="PS01081">
    <property type="entry name" value="HTH_TETR_1"/>
    <property type="match status" value="1"/>
</dbReference>
<dbReference type="RefSeq" id="WP_066772904.1">
    <property type="nucleotide sequence ID" value="NZ_CP013244.1"/>
</dbReference>
<dbReference type="InterPro" id="IPR050624">
    <property type="entry name" value="HTH-type_Tx_Regulator"/>
</dbReference>
<evidence type="ECO:0000256" key="2">
    <source>
        <dbReference type="PROSITE-ProRule" id="PRU00335"/>
    </source>
</evidence>
<gene>
    <name evidence="4" type="ORF">ATE48_15100</name>
</gene>
<reference evidence="4 5" key="1">
    <citation type="submission" date="2015-11" db="EMBL/GenBank/DDBJ databases">
        <title>Whole-Genome Sequence of Candidatus Oderbacter manganicum from the National Park Lower Oder Valley, Germany.</title>
        <authorList>
            <person name="Braun B."/>
            <person name="Liere K."/>
            <person name="Szewzyk U."/>
        </authorList>
    </citation>
    <scope>NUCLEOTIDE SEQUENCE [LARGE SCALE GENOMIC DNA]</scope>
    <source>
        <strain evidence="4 5">OTSz_A_272</strain>
    </source>
</reference>
<evidence type="ECO:0000256" key="1">
    <source>
        <dbReference type="ARBA" id="ARBA00023125"/>
    </source>
</evidence>
<dbReference type="SUPFAM" id="SSF48498">
    <property type="entry name" value="Tetracyclin repressor-like, C-terminal domain"/>
    <property type="match status" value="1"/>
</dbReference>
<dbReference type="SUPFAM" id="SSF46689">
    <property type="entry name" value="Homeodomain-like"/>
    <property type="match status" value="1"/>
</dbReference>
<dbReference type="STRING" id="1759059.ATE48_15100"/>